<feature type="domain" description="Retrovirus-related Pol polyprotein from transposon TNT 1-94-like beta-barrel" evidence="2">
    <location>
        <begin position="319"/>
        <end position="393"/>
    </location>
</feature>
<evidence type="ECO:0000313" key="4">
    <source>
        <dbReference type="Proteomes" id="UP001443914"/>
    </source>
</evidence>
<keyword evidence="4" id="KW-1185">Reference proteome</keyword>
<name>A0AAW1GUQ4_SAPOF</name>
<dbReference type="PANTHER" id="PTHR34222:SF99">
    <property type="entry name" value="PROTEIN, PUTATIVE-RELATED"/>
    <property type="match status" value="1"/>
</dbReference>
<evidence type="ECO:0000313" key="3">
    <source>
        <dbReference type="EMBL" id="KAK9668533.1"/>
    </source>
</evidence>
<dbReference type="Proteomes" id="UP001443914">
    <property type="component" value="Unassembled WGS sequence"/>
</dbReference>
<dbReference type="EMBL" id="JBDFQZ010000013">
    <property type="protein sequence ID" value="KAK9668533.1"/>
    <property type="molecule type" value="Genomic_DNA"/>
</dbReference>
<dbReference type="Pfam" id="PF13976">
    <property type="entry name" value="gag_pre-integrs"/>
    <property type="match status" value="1"/>
</dbReference>
<feature type="domain" description="GAG-pre-integrase" evidence="1">
    <location>
        <begin position="468"/>
        <end position="510"/>
    </location>
</feature>
<proteinExistence type="predicted"/>
<dbReference type="PANTHER" id="PTHR34222">
    <property type="entry name" value="GAG_PRE-INTEGRS DOMAIN-CONTAINING PROTEIN"/>
    <property type="match status" value="1"/>
</dbReference>
<dbReference type="AlphaFoldDB" id="A0AAW1GUQ4"/>
<dbReference type="InterPro" id="IPR025724">
    <property type="entry name" value="GAG-pre-integrase_dom"/>
</dbReference>
<protein>
    <recommendedName>
        <fullName evidence="5">GAG-pre-integrase domain-containing protein</fullName>
    </recommendedName>
</protein>
<evidence type="ECO:0000259" key="1">
    <source>
        <dbReference type="Pfam" id="PF13976"/>
    </source>
</evidence>
<gene>
    <name evidence="3" type="ORF">RND81_13G067200</name>
</gene>
<comment type="caution">
    <text evidence="3">The sequence shown here is derived from an EMBL/GenBank/DDBJ whole genome shotgun (WGS) entry which is preliminary data.</text>
</comment>
<evidence type="ECO:0008006" key="5">
    <source>
        <dbReference type="Google" id="ProtNLM"/>
    </source>
</evidence>
<evidence type="ECO:0000259" key="2">
    <source>
        <dbReference type="Pfam" id="PF22936"/>
    </source>
</evidence>
<organism evidence="3 4">
    <name type="scientific">Saponaria officinalis</name>
    <name type="common">Common soapwort</name>
    <name type="synonym">Lychnis saponaria</name>
    <dbReference type="NCBI Taxonomy" id="3572"/>
    <lineage>
        <taxon>Eukaryota</taxon>
        <taxon>Viridiplantae</taxon>
        <taxon>Streptophyta</taxon>
        <taxon>Embryophyta</taxon>
        <taxon>Tracheophyta</taxon>
        <taxon>Spermatophyta</taxon>
        <taxon>Magnoliopsida</taxon>
        <taxon>eudicotyledons</taxon>
        <taxon>Gunneridae</taxon>
        <taxon>Pentapetalae</taxon>
        <taxon>Caryophyllales</taxon>
        <taxon>Caryophyllaceae</taxon>
        <taxon>Caryophylleae</taxon>
        <taxon>Saponaria</taxon>
    </lineage>
</organism>
<accession>A0AAW1GUQ4</accession>
<dbReference type="InterPro" id="IPR054722">
    <property type="entry name" value="PolX-like_BBD"/>
</dbReference>
<reference evidence="3" key="1">
    <citation type="submission" date="2024-03" db="EMBL/GenBank/DDBJ databases">
        <title>WGS assembly of Saponaria officinalis var. Norfolk2.</title>
        <authorList>
            <person name="Jenkins J."/>
            <person name="Shu S."/>
            <person name="Grimwood J."/>
            <person name="Barry K."/>
            <person name="Goodstein D."/>
            <person name="Schmutz J."/>
            <person name="Leebens-Mack J."/>
            <person name="Osbourn A."/>
        </authorList>
    </citation>
    <scope>NUCLEOTIDE SEQUENCE [LARGE SCALE GENOMIC DNA]</scope>
    <source>
        <strain evidence="3">JIC</strain>
    </source>
</reference>
<dbReference type="Pfam" id="PF22936">
    <property type="entry name" value="Pol_BBD"/>
    <property type="match status" value="1"/>
</dbReference>
<sequence length="547" mass="60174">MLRRPKSFGLSFLERYGQPNALELYQLKKDLSNVAQENAPLVEYYSRLKRTWENIDSIDPIPQCTCGAIDLCSCQLLKKLLDRETHSKLIHLLMGLNASYESVKSTILTMEPLPPINKVLGLLQKIERSKQISDAVEVLSEANAYASARFNSGSGGNHSKKARIDDKPVKECSHCHKRGHLREDCFRLKECSYCFGKGHIRDHCFKLRNATAGTGRGKSVSGIQFSRGSNVYKRASNNVDVVPAEPLDLTPLDDPLPASCAADSAPPDMMSDLVTTVVQQCMKAFSENFVAGIPSAHFAGILPSSHAFAVTNSSSRTDWIVDTGASDHMTPHVDLLTDVTTLSKPIFVALPDGHVKVVTKVGRLVLSPHIILTHVLIVPDFQQNLLSVGKLVASSNMVVVFSSTGCQFQDLSSKVTLAVAHKHGDLYRIRQVTPSILQSVAQSSLSADFISASFPSTHRFDNEHCMTVVTASLLHNRLGHTSCDKLKHVCNTPVSINKDFFCEICTLAKHHILPFPRSSSFATSLFDLVHLDVWGPYKFPSMSGSMF</sequence>